<name>A0A8J3JMB9_9ACTN</name>
<dbReference type="Proteomes" id="UP000619293">
    <property type="component" value="Unassembled WGS sequence"/>
</dbReference>
<organism evidence="2 3">
    <name type="scientific">Catellatospora chokoriensis</name>
    <dbReference type="NCBI Taxonomy" id="310353"/>
    <lineage>
        <taxon>Bacteria</taxon>
        <taxon>Bacillati</taxon>
        <taxon>Actinomycetota</taxon>
        <taxon>Actinomycetes</taxon>
        <taxon>Micromonosporales</taxon>
        <taxon>Micromonosporaceae</taxon>
        <taxon>Catellatospora</taxon>
    </lineage>
</organism>
<evidence type="ECO:0000313" key="2">
    <source>
        <dbReference type="EMBL" id="GIF87636.1"/>
    </source>
</evidence>
<proteinExistence type="predicted"/>
<evidence type="ECO:0000256" key="1">
    <source>
        <dbReference type="SAM" id="MobiDB-lite"/>
    </source>
</evidence>
<protein>
    <submittedName>
        <fullName evidence="2">Uncharacterized protein</fullName>
    </submittedName>
</protein>
<accession>A0A8J3JMB9</accession>
<gene>
    <name evidence="2" type="ORF">Cch02nite_10800</name>
</gene>
<evidence type="ECO:0000313" key="3">
    <source>
        <dbReference type="Proteomes" id="UP000619293"/>
    </source>
</evidence>
<comment type="caution">
    <text evidence="2">The sequence shown here is derived from an EMBL/GenBank/DDBJ whole genome shotgun (WGS) entry which is preliminary data.</text>
</comment>
<dbReference type="EMBL" id="BONG01000005">
    <property type="protein sequence ID" value="GIF87636.1"/>
    <property type="molecule type" value="Genomic_DNA"/>
</dbReference>
<sequence length="107" mass="12202">MRLTGRMRGHVCDRLLRCFGGCLLPSRVQLATVGEQVGNGARELRQPRAEVPSEERLRAKQMSVTDRSVPRDNAVARSIRRVMSYAYGNSPYARRNCRLRPRRGSYP</sequence>
<dbReference type="AlphaFoldDB" id="A0A8J3JMB9"/>
<feature type="region of interest" description="Disordered" evidence="1">
    <location>
        <begin position="41"/>
        <end position="71"/>
    </location>
</feature>
<reference evidence="2 3" key="1">
    <citation type="submission" date="2021-01" db="EMBL/GenBank/DDBJ databases">
        <title>Whole genome shotgun sequence of Catellatospora chokoriensis NBRC 107358.</title>
        <authorList>
            <person name="Komaki H."/>
            <person name="Tamura T."/>
        </authorList>
    </citation>
    <scope>NUCLEOTIDE SEQUENCE [LARGE SCALE GENOMIC DNA]</scope>
    <source>
        <strain evidence="2 3">NBRC 107358</strain>
    </source>
</reference>
<keyword evidence="3" id="KW-1185">Reference proteome</keyword>
<feature type="compositionally biased region" description="Basic and acidic residues" evidence="1">
    <location>
        <begin position="42"/>
        <end position="58"/>
    </location>
</feature>